<feature type="region of interest" description="Disordered" evidence="1">
    <location>
        <begin position="589"/>
        <end position="667"/>
    </location>
</feature>
<reference evidence="2" key="1">
    <citation type="submission" date="2023-03" db="EMBL/GenBank/DDBJ databases">
        <title>Massive genome expansion in bonnet fungi (Mycena s.s.) driven by repeated elements and novel gene families across ecological guilds.</title>
        <authorList>
            <consortium name="Lawrence Berkeley National Laboratory"/>
            <person name="Harder C.B."/>
            <person name="Miyauchi S."/>
            <person name="Viragh M."/>
            <person name="Kuo A."/>
            <person name="Thoen E."/>
            <person name="Andreopoulos B."/>
            <person name="Lu D."/>
            <person name="Skrede I."/>
            <person name="Drula E."/>
            <person name="Henrissat B."/>
            <person name="Morin E."/>
            <person name="Kohler A."/>
            <person name="Barry K."/>
            <person name="LaButti K."/>
            <person name="Morin E."/>
            <person name="Salamov A."/>
            <person name="Lipzen A."/>
            <person name="Mereny Z."/>
            <person name="Hegedus B."/>
            <person name="Baldrian P."/>
            <person name="Stursova M."/>
            <person name="Weitz H."/>
            <person name="Taylor A."/>
            <person name="Grigoriev I.V."/>
            <person name="Nagy L.G."/>
            <person name="Martin F."/>
            <person name="Kauserud H."/>
        </authorList>
    </citation>
    <scope>NUCLEOTIDE SEQUENCE</scope>
    <source>
        <strain evidence="2">CBHHK182m</strain>
    </source>
</reference>
<comment type="caution">
    <text evidence="2">The sequence shown here is derived from an EMBL/GenBank/DDBJ whole genome shotgun (WGS) entry which is preliminary data.</text>
</comment>
<dbReference type="EMBL" id="JARKIB010000205">
    <property type="protein sequence ID" value="KAJ7724121.1"/>
    <property type="molecule type" value="Genomic_DNA"/>
</dbReference>
<feature type="region of interest" description="Disordered" evidence="1">
    <location>
        <begin position="716"/>
        <end position="746"/>
    </location>
</feature>
<feature type="region of interest" description="Disordered" evidence="1">
    <location>
        <begin position="552"/>
        <end position="575"/>
    </location>
</feature>
<feature type="compositionally biased region" description="Basic and acidic residues" evidence="1">
    <location>
        <begin position="652"/>
        <end position="667"/>
    </location>
</feature>
<keyword evidence="3" id="KW-1185">Reference proteome</keyword>
<evidence type="ECO:0000313" key="2">
    <source>
        <dbReference type="EMBL" id="KAJ7724121.1"/>
    </source>
</evidence>
<feature type="region of interest" description="Disordered" evidence="1">
    <location>
        <begin position="377"/>
        <end position="510"/>
    </location>
</feature>
<name>A0AAD7HNZ4_9AGAR</name>
<feature type="compositionally biased region" description="Gly residues" evidence="1">
    <location>
        <begin position="621"/>
        <end position="635"/>
    </location>
</feature>
<feature type="compositionally biased region" description="Acidic residues" evidence="1">
    <location>
        <begin position="386"/>
        <end position="406"/>
    </location>
</feature>
<feature type="compositionally biased region" description="Acidic residues" evidence="1">
    <location>
        <begin position="154"/>
        <end position="175"/>
    </location>
</feature>
<feature type="region of interest" description="Disordered" evidence="1">
    <location>
        <begin position="1"/>
        <end position="47"/>
    </location>
</feature>
<feature type="compositionally biased region" description="Low complexity" evidence="1">
    <location>
        <begin position="441"/>
        <end position="489"/>
    </location>
</feature>
<feature type="compositionally biased region" description="Gly residues" evidence="1">
    <location>
        <begin position="725"/>
        <end position="746"/>
    </location>
</feature>
<sequence>MSNSNNNTGGASGGAGGADDGGASSTGGGQGGKGKVKATEEELDRDRDAEFAAALQLAEDEQRERAGDLSEELRRTMLVQSRGRVQLAEERRSGAERLLVAMAAAVEAGDVEELQRLQAIVDSEGLAGPGEKTGADDVPKVSTIEDGSESGSGSDEEDEDKDVDMGGEADGDDAMDVDRASDTPIAESSGKAKSEKARRNRNKTPLGFEDEDPTFWKSRSGSNKCETCHQRGWQCFSPAQGSRRACFRCTQQKIRCSLAPERSHSRNKRKFGSRSGSHRTLGKSGKSRDARAKRGSFARPSSAEFDDAEPIRHRHNHLLRGQPGFSDMATGRLTRGATQADPIGYIAQRLDEVWVAIRQIQMSMGLEPLQGDEISESADAGAGAMEDVEEEEGGNNDDDNDNDSDGNNDVVGRPSRRRKIVDSEESDQEGDGGEARDESVAGPSGRASPARGGASRDGSGSGRSITLWVPSGGRRGSLPRLPGGPLAPRASREEGSEAEEEATRPAAEIQIPARPVVVSNAPKGRFAIRRGRELRPVGEEVAALVNEEFRRAKDEPEGVGDTEARVVTGSESGRVDTRDAAAAVAVTHQLFPEGEDPEGEVDLNIDQDVPMPDVNTPNEGSGEGESGSGGVGIGNGSAEVEQPVASGSGEPKSVEETRGEIVKVKEEQVESSVSLWPISEVAAIHARVPVGTTVGDHYVVEDGVKKYYGKIFILDDSDDEEPKGSGSGKPSGSGSGEPSGSGSGPK</sequence>
<feature type="compositionally biased region" description="Gly residues" evidence="1">
    <location>
        <begin position="10"/>
        <end position="33"/>
    </location>
</feature>
<gene>
    <name evidence="2" type="ORF">B0H16DRAFT_1472559</name>
</gene>
<feature type="region of interest" description="Disordered" evidence="1">
    <location>
        <begin position="259"/>
        <end position="312"/>
    </location>
</feature>
<accession>A0AAD7HNZ4</accession>
<dbReference type="Proteomes" id="UP001215598">
    <property type="component" value="Unassembled WGS sequence"/>
</dbReference>
<feature type="compositionally biased region" description="Basic residues" evidence="1">
    <location>
        <begin position="265"/>
        <end position="281"/>
    </location>
</feature>
<proteinExistence type="predicted"/>
<feature type="region of interest" description="Disordered" evidence="1">
    <location>
        <begin position="122"/>
        <end position="221"/>
    </location>
</feature>
<feature type="compositionally biased region" description="Acidic residues" evidence="1">
    <location>
        <begin position="423"/>
        <end position="432"/>
    </location>
</feature>
<evidence type="ECO:0000256" key="1">
    <source>
        <dbReference type="SAM" id="MobiDB-lite"/>
    </source>
</evidence>
<dbReference type="AlphaFoldDB" id="A0AAD7HNZ4"/>
<feature type="compositionally biased region" description="Acidic residues" evidence="1">
    <location>
        <begin position="593"/>
        <end position="605"/>
    </location>
</feature>
<evidence type="ECO:0000313" key="3">
    <source>
        <dbReference type="Proteomes" id="UP001215598"/>
    </source>
</evidence>
<protein>
    <submittedName>
        <fullName evidence="2">Uncharacterized protein</fullName>
    </submittedName>
</protein>
<organism evidence="2 3">
    <name type="scientific">Mycena metata</name>
    <dbReference type="NCBI Taxonomy" id="1033252"/>
    <lineage>
        <taxon>Eukaryota</taxon>
        <taxon>Fungi</taxon>
        <taxon>Dikarya</taxon>
        <taxon>Basidiomycota</taxon>
        <taxon>Agaricomycotina</taxon>
        <taxon>Agaricomycetes</taxon>
        <taxon>Agaricomycetidae</taxon>
        <taxon>Agaricales</taxon>
        <taxon>Marasmiineae</taxon>
        <taxon>Mycenaceae</taxon>
        <taxon>Mycena</taxon>
    </lineage>
</organism>
<feature type="compositionally biased region" description="Basic and acidic residues" evidence="1">
    <location>
        <begin position="37"/>
        <end position="47"/>
    </location>
</feature>